<keyword evidence="5" id="KW-0732">Signal</keyword>
<dbReference type="InterPro" id="IPR036770">
    <property type="entry name" value="Ankyrin_rpt-contain_sf"/>
</dbReference>
<organism evidence="6 7">
    <name type="scientific">Cavenderia fasciculata</name>
    <name type="common">Slime mold</name>
    <name type="synonym">Dictyostelium fasciculatum</name>
    <dbReference type="NCBI Taxonomy" id="261658"/>
    <lineage>
        <taxon>Eukaryota</taxon>
        <taxon>Amoebozoa</taxon>
        <taxon>Evosea</taxon>
        <taxon>Eumycetozoa</taxon>
        <taxon>Dictyostelia</taxon>
        <taxon>Acytosteliales</taxon>
        <taxon>Cavenderiaceae</taxon>
        <taxon>Cavenderia</taxon>
    </lineage>
</organism>
<evidence type="ECO:0000313" key="6">
    <source>
        <dbReference type="EMBL" id="EGG20731.1"/>
    </source>
</evidence>
<feature type="repeat" description="ANK" evidence="3">
    <location>
        <begin position="30"/>
        <end position="58"/>
    </location>
</feature>
<dbReference type="Gene3D" id="1.25.40.20">
    <property type="entry name" value="Ankyrin repeat-containing domain"/>
    <property type="match status" value="1"/>
</dbReference>
<evidence type="ECO:0000256" key="2">
    <source>
        <dbReference type="ARBA" id="ARBA00023043"/>
    </source>
</evidence>
<dbReference type="Pfam" id="PF12796">
    <property type="entry name" value="Ank_2"/>
    <property type="match status" value="1"/>
</dbReference>
<evidence type="ECO:0000256" key="5">
    <source>
        <dbReference type="SAM" id="SignalP"/>
    </source>
</evidence>
<dbReference type="Proteomes" id="UP000007797">
    <property type="component" value="Unassembled WGS sequence"/>
</dbReference>
<keyword evidence="7" id="KW-1185">Reference proteome</keyword>
<name>F4PSN9_CACFS</name>
<dbReference type="PANTHER" id="PTHR24134">
    <property type="entry name" value="ANKYRIN REPEAT-CONTAINING PROTEIN DDB_G0279043"/>
    <property type="match status" value="1"/>
</dbReference>
<dbReference type="PROSITE" id="PS50297">
    <property type="entry name" value="ANK_REP_REGION"/>
    <property type="match status" value="2"/>
</dbReference>
<proteinExistence type="predicted"/>
<feature type="compositionally biased region" description="Low complexity" evidence="4">
    <location>
        <begin position="114"/>
        <end position="131"/>
    </location>
</feature>
<evidence type="ECO:0000313" key="7">
    <source>
        <dbReference type="Proteomes" id="UP000007797"/>
    </source>
</evidence>
<evidence type="ECO:0000256" key="4">
    <source>
        <dbReference type="SAM" id="MobiDB-lite"/>
    </source>
</evidence>
<gene>
    <name evidence="6" type="ORF">DFA_00594</name>
</gene>
<dbReference type="RefSeq" id="XP_004358581.1">
    <property type="nucleotide sequence ID" value="XM_004358524.1"/>
</dbReference>
<dbReference type="PROSITE" id="PS50088">
    <property type="entry name" value="ANK_REPEAT"/>
    <property type="match status" value="2"/>
</dbReference>
<dbReference type="SMART" id="SM00248">
    <property type="entry name" value="ANK"/>
    <property type="match status" value="2"/>
</dbReference>
<feature type="repeat" description="ANK" evidence="3">
    <location>
        <begin position="59"/>
        <end position="91"/>
    </location>
</feature>
<keyword evidence="2 3" id="KW-0040">ANK repeat</keyword>
<evidence type="ECO:0000256" key="3">
    <source>
        <dbReference type="PROSITE-ProRule" id="PRU00023"/>
    </source>
</evidence>
<dbReference type="AlphaFoldDB" id="F4PSN9"/>
<feature type="region of interest" description="Disordered" evidence="4">
    <location>
        <begin position="113"/>
        <end position="137"/>
    </location>
</feature>
<keyword evidence="1" id="KW-0677">Repeat</keyword>
<dbReference type="STRING" id="1054147.F4PSN9"/>
<dbReference type="InterPro" id="IPR002110">
    <property type="entry name" value="Ankyrin_rpt"/>
</dbReference>
<evidence type="ECO:0000256" key="1">
    <source>
        <dbReference type="ARBA" id="ARBA00022737"/>
    </source>
</evidence>
<dbReference type="EMBL" id="GL883010">
    <property type="protein sequence ID" value="EGG20731.1"/>
    <property type="molecule type" value="Genomic_DNA"/>
</dbReference>
<reference evidence="7" key="1">
    <citation type="journal article" date="2011" name="Genome Res.">
        <title>Phylogeny-wide analysis of social amoeba genomes highlights ancient origins for complex intercellular communication.</title>
        <authorList>
            <person name="Heidel A.J."/>
            <person name="Lawal H.M."/>
            <person name="Felder M."/>
            <person name="Schilde C."/>
            <person name="Helps N.R."/>
            <person name="Tunggal B."/>
            <person name="Rivero F."/>
            <person name="John U."/>
            <person name="Schleicher M."/>
            <person name="Eichinger L."/>
            <person name="Platzer M."/>
            <person name="Noegel A.A."/>
            <person name="Schaap P."/>
            <person name="Gloeckner G."/>
        </authorList>
    </citation>
    <scope>NUCLEOTIDE SEQUENCE [LARGE SCALE GENOMIC DNA]</scope>
    <source>
        <strain evidence="7">SH3</strain>
    </source>
</reference>
<sequence>MLDLFASLFYLSIAKGADVNAHKTGALGIPLHCAAWHGHYDVAKELISSGSDINALSWDSRSPLHYAAGNQHVNVSELLITSGANINQRNKDGYTPLQYFKDQSTESRLLKLANSNPTSSSSSTSNTSTSTKGGGEFITKPLPINGLILSPRSDNCIDRVQYVGERSSIIYINNNTNEEMMIHYGAVYYNSHYRQWMGSDRGLGEIKPGTSKGICLNRSVGGDNVKWFAVVFTKKNWFNCNVIEFHKCTPIQKDVEVAARKAIKSVAIQWRDAWVDGTIADMDKNIESLSRQM</sequence>
<dbReference type="SUPFAM" id="SSF48403">
    <property type="entry name" value="Ankyrin repeat"/>
    <property type="match status" value="1"/>
</dbReference>
<evidence type="ECO:0008006" key="8">
    <source>
        <dbReference type="Google" id="ProtNLM"/>
    </source>
</evidence>
<dbReference type="GeneID" id="14873853"/>
<dbReference type="KEGG" id="dfa:DFA_00594"/>
<feature type="chain" id="PRO_5003320288" description="Ankyrin repeat-containing protein" evidence="5">
    <location>
        <begin position="17"/>
        <end position="293"/>
    </location>
</feature>
<protein>
    <recommendedName>
        <fullName evidence="8">Ankyrin repeat-containing protein</fullName>
    </recommendedName>
</protein>
<accession>F4PSN9</accession>
<feature type="signal peptide" evidence="5">
    <location>
        <begin position="1"/>
        <end position="16"/>
    </location>
</feature>
<dbReference type="PANTHER" id="PTHR24134:SF9">
    <property type="entry name" value="ANKYRIN REPEAT AND SOCS BOX PROTEIN 8"/>
    <property type="match status" value="1"/>
</dbReference>
<dbReference type="OrthoDB" id="194358at2759"/>